<organism evidence="1">
    <name type="scientific">marine sediment metagenome</name>
    <dbReference type="NCBI Taxonomy" id="412755"/>
    <lineage>
        <taxon>unclassified sequences</taxon>
        <taxon>metagenomes</taxon>
        <taxon>ecological metagenomes</taxon>
    </lineage>
</organism>
<dbReference type="EMBL" id="LAZR01004945">
    <property type="protein sequence ID" value="KKN04207.1"/>
    <property type="molecule type" value="Genomic_DNA"/>
</dbReference>
<protein>
    <recommendedName>
        <fullName evidence="2">Portal protein</fullName>
    </recommendedName>
</protein>
<gene>
    <name evidence="1" type="ORF">LCGC14_1099790</name>
</gene>
<comment type="caution">
    <text evidence="1">The sequence shown here is derived from an EMBL/GenBank/DDBJ whole genome shotgun (WGS) entry which is preliminary data.</text>
</comment>
<reference evidence="1" key="1">
    <citation type="journal article" date="2015" name="Nature">
        <title>Complex archaea that bridge the gap between prokaryotes and eukaryotes.</title>
        <authorList>
            <person name="Spang A."/>
            <person name="Saw J.H."/>
            <person name="Jorgensen S.L."/>
            <person name="Zaremba-Niedzwiedzka K."/>
            <person name="Martijn J."/>
            <person name="Lind A.E."/>
            <person name="van Eijk R."/>
            <person name="Schleper C."/>
            <person name="Guy L."/>
            <person name="Ettema T.J."/>
        </authorList>
    </citation>
    <scope>NUCLEOTIDE SEQUENCE</scope>
</reference>
<evidence type="ECO:0000313" key="1">
    <source>
        <dbReference type="EMBL" id="KKN04207.1"/>
    </source>
</evidence>
<name>A0A0F9MXP1_9ZZZZ</name>
<proteinExistence type="predicted"/>
<evidence type="ECO:0008006" key="2">
    <source>
        <dbReference type="Google" id="ProtNLM"/>
    </source>
</evidence>
<dbReference type="AlphaFoldDB" id="A0A0F9MXP1"/>
<sequence length="646" mass="71667">MIDSAKMKRNPNAIRWWYSRWYMRGVRNFHDINYQNGTIQVSYYDEDGVLKFLYEDIVAKYQAQLGRLMGVNLSPVVTKEGISLDGMRKASIGQVVLDSIFPTPRIEEIQAEAISTLLMYGTIGLLPWIINDDTIGIEVVPPWALLPIPIEVDSPFKIRGLIHRRLIPIEWLQELPNVPGKNSPVWEKMEKIEVPVGVIPPEARDRFQGSVAMGGISDATAATVATQEMKPGGVARGKDRTKIKVVETAEIWTKTPDNYWGEFLLYAGGKLLDRADHTGEKRQFPPQICTDTDIGDFWGKSFVEQLIPLNCEMEGVIARQFQNLKDMDLYGLLMWPSSLGTNMRIQRGQDGTKIAVYEPDPVVPEAKPFNIAPNKTGTLPAQLAKFGAELQNQIANQPSELMGGGAPGRVDSAQGLGFLYETSNVPLTPTAKTLARGFSNCYRVALDITRGLWGDEKVLDLTHLDDAIAGIQIDPSTGRLRLTDNAIPHPDEVVVSVASAVPRSKEQLKLELKDALATGKITLTEYNIKARTESLDLPVGNEQEWQNYRRAVLENIMLFGDGVKPGEITYDEKDMHEIHLMVLQPFMAKPEYYQASPEVRTAFEEHYKSHYAGLGITPEGLPLMDEAADGAVQGIEAQQGGGGQPV</sequence>
<accession>A0A0F9MXP1</accession>